<accession>A0A6A3LPE6</accession>
<reference evidence="1 2" key="1">
    <citation type="submission" date="2018-09" db="EMBL/GenBank/DDBJ databases">
        <title>Genomic investigation of the strawberry pathogen Phytophthora fragariae indicates pathogenicity is determined by transcriptional variation in three key races.</title>
        <authorList>
            <person name="Adams T.M."/>
            <person name="Armitage A.D."/>
            <person name="Sobczyk M.K."/>
            <person name="Bates H.J."/>
            <person name="Dunwell J.M."/>
            <person name="Nellist C.F."/>
            <person name="Harrison R.J."/>
        </authorList>
    </citation>
    <scope>NUCLEOTIDE SEQUENCE [LARGE SCALE GENOMIC DNA]</scope>
    <source>
        <strain evidence="1 2">SCRP249</strain>
    </source>
</reference>
<dbReference type="AlphaFoldDB" id="A0A6A3LPE6"/>
<gene>
    <name evidence="1" type="ORF">PR001_g13710</name>
</gene>
<sequence>MRRWRWLSIRATSRPQQQMIPCGLTSGVLAPRCISSSLVLARGPLCARTSCLRAPPGSGCGTWKTCTPPCATATWV</sequence>
<protein>
    <submittedName>
        <fullName evidence="1">Uncharacterized protein</fullName>
    </submittedName>
</protein>
<name>A0A6A3LPE6_9STRA</name>
<evidence type="ECO:0000313" key="1">
    <source>
        <dbReference type="EMBL" id="KAE9020038.1"/>
    </source>
</evidence>
<organism evidence="1 2">
    <name type="scientific">Phytophthora rubi</name>
    <dbReference type="NCBI Taxonomy" id="129364"/>
    <lineage>
        <taxon>Eukaryota</taxon>
        <taxon>Sar</taxon>
        <taxon>Stramenopiles</taxon>
        <taxon>Oomycota</taxon>
        <taxon>Peronosporomycetes</taxon>
        <taxon>Peronosporales</taxon>
        <taxon>Peronosporaceae</taxon>
        <taxon>Phytophthora</taxon>
    </lineage>
</organism>
<evidence type="ECO:0000313" key="2">
    <source>
        <dbReference type="Proteomes" id="UP000429607"/>
    </source>
</evidence>
<dbReference type="Proteomes" id="UP000429607">
    <property type="component" value="Unassembled WGS sequence"/>
</dbReference>
<proteinExistence type="predicted"/>
<dbReference type="EMBL" id="QXFV01000951">
    <property type="protein sequence ID" value="KAE9020038.1"/>
    <property type="molecule type" value="Genomic_DNA"/>
</dbReference>
<comment type="caution">
    <text evidence="1">The sequence shown here is derived from an EMBL/GenBank/DDBJ whole genome shotgun (WGS) entry which is preliminary data.</text>
</comment>